<name>R8BGF9_PHAM7</name>
<protein>
    <submittedName>
        <fullName evidence="2">Putative aminoglycoside phosphotransferase protein</fullName>
    </submittedName>
</protein>
<evidence type="ECO:0000259" key="1">
    <source>
        <dbReference type="Pfam" id="PF01636"/>
    </source>
</evidence>
<dbReference type="PANTHER" id="PTHR23020:SF41">
    <property type="entry name" value="AMINOGLYCOSIDE PHOSPHOTRANSFERASE DOMAIN-CONTAINING PROTEIN"/>
    <property type="match status" value="1"/>
</dbReference>
<sequence>MPPVGGFRKDIVDYIRQCCEEEAKNHPVPRKYGDIPISYDAITTEWLTATLAPKSTSAAVKKFTLGPKDDGSSNRRRIEIEWEGVDADKFPRSVFCKAAHSANNRIILSVGGTYSEVCFYNEIRPTIDIEAPVAYFADYNPKSWAAMIMLKDMGSGTHFCTHKTSLTKDQFAEQITILAKLHGQFYESKKPFFQRLIQYKDRFQNLVDVGIEEACRNGFREAKSGITPRLFAREAEIWPATLKSVQRNASLPQTTVHGDVHLGNWYITPEGQMGLTDWQAMARGHWSRDLAYVMGTAVPIEKRRLWEREIVELYVSEFEKAGGPKTTVEEAWLELRRQSLGALAYWTLTLTPSKVMPDMQPEAASRDFISRLCALIDDHDALDAFDF</sequence>
<dbReference type="AlphaFoldDB" id="R8BGF9"/>
<dbReference type="InterPro" id="IPR011009">
    <property type="entry name" value="Kinase-like_dom_sf"/>
</dbReference>
<dbReference type="RefSeq" id="XP_007916800.1">
    <property type="nucleotide sequence ID" value="XM_007918609.1"/>
</dbReference>
<gene>
    <name evidence="2" type="ORF">UCRPA7_6067</name>
</gene>
<evidence type="ECO:0000313" key="2">
    <source>
        <dbReference type="EMBL" id="EON98408.1"/>
    </source>
</evidence>
<evidence type="ECO:0000313" key="3">
    <source>
        <dbReference type="Proteomes" id="UP000014074"/>
    </source>
</evidence>
<dbReference type="PANTHER" id="PTHR23020">
    <property type="entry name" value="UNCHARACTERIZED NUCLEAR HORMONE RECEPTOR-RELATED"/>
    <property type="match status" value="1"/>
</dbReference>
<dbReference type="Pfam" id="PF01636">
    <property type="entry name" value="APH"/>
    <property type="match status" value="1"/>
</dbReference>
<reference evidence="3" key="1">
    <citation type="journal article" date="2013" name="Genome Announc.">
        <title>Draft genome sequence of the ascomycete Phaeoacremonium aleophilum strain UCR-PA7, a causal agent of the esca disease complex in grapevines.</title>
        <authorList>
            <person name="Blanco-Ulate B."/>
            <person name="Rolshausen P."/>
            <person name="Cantu D."/>
        </authorList>
    </citation>
    <scope>NUCLEOTIDE SEQUENCE [LARGE SCALE GENOMIC DNA]</scope>
    <source>
        <strain evidence="3">UCR-PA7</strain>
    </source>
</reference>
<keyword evidence="2" id="KW-0808">Transferase</keyword>
<dbReference type="HOGENOM" id="CLU_061751_1_1_1"/>
<dbReference type="KEGG" id="tmn:UCRPA7_6067"/>
<dbReference type="InterPro" id="IPR052961">
    <property type="entry name" value="Oxido-Kinase-like_Enzymes"/>
</dbReference>
<accession>R8BGF9</accession>
<dbReference type="eggNOG" id="ENOG502S600">
    <property type="taxonomic scope" value="Eukaryota"/>
</dbReference>
<dbReference type="SUPFAM" id="SSF56112">
    <property type="entry name" value="Protein kinase-like (PK-like)"/>
    <property type="match status" value="1"/>
</dbReference>
<keyword evidence="3" id="KW-1185">Reference proteome</keyword>
<dbReference type="EMBL" id="KB933218">
    <property type="protein sequence ID" value="EON98408.1"/>
    <property type="molecule type" value="Genomic_DNA"/>
</dbReference>
<dbReference type="Proteomes" id="UP000014074">
    <property type="component" value="Unassembled WGS sequence"/>
</dbReference>
<proteinExistence type="predicted"/>
<feature type="domain" description="Aminoglycoside phosphotransferase" evidence="1">
    <location>
        <begin position="225"/>
        <end position="323"/>
    </location>
</feature>
<dbReference type="Gene3D" id="3.90.1200.10">
    <property type="match status" value="1"/>
</dbReference>
<dbReference type="InterPro" id="IPR002575">
    <property type="entry name" value="Aminoglycoside_PTrfase"/>
</dbReference>
<dbReference type="OrthoDB" id="191037at2759"/>
<organism evidence="2 3">
    <name type="scientific">Phaeoacremonium minimum (strain UCR-PA7)</name>
    <name type="common">Esca disease fungus</name>
    <name type="synonym">Togninia minima</name>
    <dbReference type="NCBI Taxonomy" id="1286976"/>
    <lineage>
        <taxon>Eukaryota</taxon>
        <taxon>Fungi</taxon>
        <taxon>Dikarya</taxon>
        <taxon>Ascomycota</taxon>
        <taxon>Pezizomycotina</taxon>
        <taxon>Sordariomycetes</taxon>
        <taxon>Sordariomycetidae</taxon>
        <taxon>Togniniales</taxon>
        <taxon>Togniniaceae</taxon>
        <taxon>Phaeoacremonium</taxon>
    </lineage>
</organism>
<dbReference type="GeneID" id="19326686"/>
<dbReference type="GO" id="GO:0016740">
    <property type="term" value="F:transferase activity"/>
    <property type="evidence" value="ECO:0007669"/>
    <property type="project" value="UniProtKB-KW"/>
</dbReference>